<name>A0A0C2MZN2_THEKT</name>
<sequence>MKRALTFKPSGATSRTYLRRIRATSRVSFPWLDGTGEESISSERDSKEIIRSWSSNDATLDDVLNETLVIASYRTTISTFWSKENNTPTLKETEWANRIEGTRKEKHNPIHGNKALNPN</sequence>
<keyword evidence="3" id="KW-1185">Reference proteome</keyword>
<reference evidence="2 3" key="1">
    <citation type="journal article" date="2014" name="Genome Biol. Evol.">
        <title>The genome of the myxosporean Thelohanellus kitauei shows adaptations to nutrient acquisition within its fish host.</title>
        <authorList>
            <person name="Yang Y."/>
            <person name="Xiong J."/>
            <person name="Zhou Z."/>
            <person name="Huo F."/>
            <person name="Miao W."/>
            <person name="Ran C."/>
            <person name="Liu Y."/>
            <person name="Zhang J."/>
            <person name="Feng J."/>
            <person name="Wang M."/>
            <person name="Wang M."/>
            <person name="Wang L."/>
            <person name="Yao B."/>
        </authorList>
    </citation>
    <scope>NUCLEOTIDE SEQUENCE [LARGE SCALE GENOMIC DNA]</scope>
    <source>
        <strain evidence="2">Wuqing</strain>
    </source>
</reference>
<proteinExistence type="predicted"/>
<organism evidence="2 3">
    <name type="scientific">Thelohanellus kitauei</name>
    <name type="common">Myxosporean</name>
    <dbReference type="NCBI Taxonomy" id="669202"/>
    <lineage>
        <taxon>Eukaryota</taxon>
        <taxon>Metazoa</taxon>
        <taxon>Cnidaria</taxon>
        <taxon>Myxozoa</taxon>
        <taxon>Myxosporea</taxon>
        <taxon>Bivalvulida</taxon>
        <taxon>Platysporina</taxon>
        <taxon>Myxobolidae</taxon>
        <taxon>Thelohanellus</taxon>
    </lineage>
</organism>
<gene>
    <name evidence="2" type="ORF">RF11_00988</name>
</gene>
<protein>
    <submittedName>
        <fullName evidence="2">Uncharacterized protein</fullName>
    </submittedName>
</protein>
<evidence type="ECO:0000256" key="1">
    <source>
        <dbReference type="SAM" id="MobiDB-lite"/>
    </source>
</evidence>
<evidence type="ECO:0000313" key="2">
    <source>
        <dbReference type="EMBL" id="KII67082.1"/>
    </source>
</evidence>
<dbReference type="Proteomes" id="UP000031668">
    <property type="component" value="Unassembled WGS sequence"/>
</dbReference>
<dbReference type="AlphaFoldDB" id="A0A0C2MZN2"/>
<accession>A0A0C2MZN2</accession>
<feature type="region of interest" description="Disordered" evidence="1">
    <location>
        <begin position="100"/>
        <end position="119"/>
    </location>
</feature>
<dbReference type="EMBL" id="JWZT01003310">
    <property type="protein sequence ID" value="KII67082.1"/>
    <property type="molecule type" value="Genomic_DNA"/>
</dbReference>
<comment type="caution">
    <text evidence="2">The sequence shown here is derived from an EMBL/GenBank/DDBJ whole genome shotgun (WGS) entry which is preliminary data.</text>
</comment>
<evidence type="ECO:0000313" key="3">
    <source>
        <dbReference type="Proteomes" id="UP000031668"/>
    </source>
</evidence>